<dbReference type="EMBL" id="FWXV01000003">
    <property type="protein sequence ID" value="SMD07139.1"/>
    <property type="molecule type" value="Genomic_DNA"/>
</dbReference>
<gene>
    <name evidence="3" type="ORF">SAMN05661093_04180</name>
</gene>
<evidence type="ECO:0000256" key="1">
    <source>
        <dbReference type="SAM" id="Phobius"/>
    </source>
</evidence>
<keyword evidence="1" id="KW-0812">Transmembrane</keyword>
<evidence type="ECO:0000259" key="2">
    <source>
        <dbReference type="Pfam" id="PF11203"/>
    </source>
</evidence>
<feature type="transmembrane region" description="Helical" evidence="1">
    <location>
        <begin position="29"/>
        <end position="46"/>
    </location>
</feature>
<dbReference type="RefSeq" id="WP_160096604.1">
    <property type="nucleotide sequence ID" value="NZ_FWXV01000003.1"/>
</dbReference>
<reference evidence="3 4" key="1">
    <citation type="submission" date="2017-04" db="EMBL/GenBank/DDBJ databases">
        <authorList>
            <person name="Afonso C.L."/>
            <person name="Miller P.J."/>
            <person name="Scott M.A."/>
            <person name="Spackman E."/>
            <person name="Goraichik I."/>
            <person name="Dimitrov K.M."/>
            <person name="Suarez D.L."/>
            <person name="Swayne D.E."/>
        </authorList>
    </citation>
    <scope>NUCLEOTIDE SEQUENCE [LARGE SCALE GENOMIC DNA]</scope>
    <source>
        <strain evidence="3 4">DSM 43828</strain>
    </source>
</reference>
<dbReference type="Proteomes" id="UP000192674">
    <property type="component" value="Unassembled WGS sequence"/>
</dbReference>
<evidence type="ECO:0000313" key="4">
    <source>
        <dbReference type="Proteomes" id="UP000192674"/>
    </source>
</evidence>
<keyword evidence="4" id="KW-1185">Reference proteome</keyword>
<keyword evidence="1" id="KW-1133">Transmembrane helix</keyword>
<dbReference type="InterPro" id="IPR050051">
    <property type="entry name" value="EccE_dom"/>
</dbReference>
<protein>
    <submittedName>
        <fullName evidence="3">Putative type VII ESX secretion system translocon, EccE</fullName>
    </submittedName>
</protein>
<accession>A0A1W2EBI5</accession>
<name>A0A1W2EBI5_KIBAR</name>
<dbReference type="Pfam" id="PF11203">
    <property type="entry name" value="EccE"/>
    <property type="match status" value="1"/>
</dbReference>
<evidence type="ECO:0000313" key="3">
    <source>
        <dbReference type="EMBL" id="SMD07139.1"/>
    </source>
</evidence>
<organism evidence="3 4">
    <name type="scientific">Kibdelosporangium aridum</name>
    <dbReference type="NCBI Taxonomy" id="2030"/>
    <lineage>
        <taxon>Bacteria</taxon>
        <taxon>Bacillati</taxon>
        <taxon>Actinomycetota</taxon>
        <taxon>Actinomycetes</taxon>
        <taxon>Pseudonocardiales</taxon>
        <taxon>Pseudonocardiaceae</taxon>
        <taxon>Kibdelosporangium</taxon>
    </lineage>
</organism>
<proteinExistence type="predicted"/>
<feature type="domain" description="Type VII secretion system protein EccE" evidence="2">
    <location>
        <begin position="130"/>
        <end position="203"/>
    </location>
</feature>
<keyword evidence="1" id="KW-0472">Membrane</keyword>
<sequence>MYARGRIVAIEAGIGAMVAGAVLRNPIGWTLLGLGVVVLVLTLLKVDKRVIAWLGREEPVSVPRVINSANRNGPAVGVVGDGQGFAAALEIDTGAPVRLQLADLASFVADDPSELAGAQVLIEQFRGLSRRVWIVLRHEPMWAQTAVKERGGGAEGARAALVAAIARLQVRLSDRSLPAAPLSSVELSTMFASVGDLKSSGASYCCLTANVSDWQRILQATAASSADISYVSVRGDGPPSEVAIRLVAADHRRVATARQEVLASGVAMDAEQREGLVATLPFGGGARSLVGAIGLVRR</sequence>
<dbReference type="AlphaFoldDB" id="A0A1W2EBI5"/>
<dbReference type="OrthoDB" id="4158068at2"/>